<dbReference type="Pfam" id="PF12770">
    <property type="entry name" value="CHAT"/>
    <property type="match status" value="1"/>
</dbReference>
<proteinExistence type="predicted"/>
<name>A0AA40ALY6_9PEZI</name>
<keyword evidence="3" id="KW-1185">Reference proteome</keyword>
<evidence type="ECO:0000313" key="2">
    <source>
        <dbReference type="EMBL" id="KAK0718291.1"/>
    </source>
</evidence>
<evidence type="ECO:0000259" key="1">
    <source>
        <dbReference type="Pfam" id="PF12770"/>
    </source>
</evidence>
<dbReference type="GeneID" id="85319514"/>
<gene>
    <name evidence="2" type="ORF">B0T26DRAFT_629168</name>
</gene>
<dbReference type="AlphaFoldDB" id="A0AA40ALY6"/>
<dbReference type="InterPro" id="IPR024983">
    <property type="entry name" value="CHAT_dom"/>
</dbReference>
<evidence type="ECO:0000313" key="3">
    <source>
        <dbReference type="Proteomes" id="UP001172101"/>
    </source>
</evidence>
<dbReference type="EMBL" id="JAUIRO010000004">
    <property type="protein sequence ID" value="KAK0718291.1"/>
    <property type="molecule type" value="Genomic_DNA"/>
</dbReference>
<dbReference type="RefSeq" id="XP_060297084.1">
    <property type="nucleotide sequence ID" value="XM_060436244.1"/>
</dbReference>
<protein>
    <submittedName>
        <fullName evidence="2">CHAT domain-containing protein</fullName>
    </submittedName>
</protein>
<feature type="domain" description="CHAT" evidence="1">
    <location>
        <begin position="4"/>
        <end position="126"/>
    </location>
</feature>
<accession>A0AA40ALY6</accession>
<sequence length="142" mass="15332">PKKHEVLGHLEGCKVFHFAGHGLVNPVDPTQSGLLLDDENITVEDFLDINIKSGAPFLCVLSACLTGASDESLLEDEGLNLISSCQFVGFRRTIGTLWQVSDSVCVEVAEGFYAELGQGGMTGNAVCRGLHRTLVSLRNEWV</sequence>
<comment type="caution">
    <text evidence="2">The sequence shown here is derived from an EMBL/GenBank/DDBJ whole genome shotgun (WGS) entry which is preliminary data.</text>
</comment>
<feature type="non-terminal residue" evidence="2">
    <location>
        <position position="142"/>
    </location>
</feature>
<dbReference type="Proteomes" id="UP001172101">
    <property type="component" value="Unassembled WGS sequence"/>
</dbReference>
<reference evidence="2" key="1">
    <citation type="submission" date="2023-06" db="EMBL/GenBank/DDBJ databases">
        <title>Genome-scale phylogeny and comparative genomics of the fungal order Sordariales.</title>
        <authorList>
            <consortium name="Lawrence Berkeley National Laboratory"/>
            <person name="Hensen N."/>
            <person name="Bonometti L."/>
            <person name="Westerberg I."/>
            <person name="Brannstrom I.O."/>
            <person name="Guillou S."/>
            <person name="Cros-Aarteil S."/>
            <person name="Calhoun S."/>
            <person name="Haridas S."/>
            <person name="Kuo A."/>
            <person name="Mondo S."/>
            <person name="Pangilinan J."/>
            <person name="Riley R."/>
            <person name="LaButti K."/>
            <person name="Andreopoulos B."/>
            <person name="Lipzen A."/>
            <person name="Chen C."/>
            <person name="Yanf M."/>
            <person name="Daum C."/>
            <person name="Ng V."/>
            <person name="Clum A."/>
            <person name="Steindorff A."/>
            <person name="Ohm R."/>
            <person name="Martin F."/>
            <person name="Silar P."/>
            <person name="Natvig D."/>
            <person name="Lalanne C."/>
            <person name="Gautier V."/>
            <person name="Ament-velasquez S.L."/>
            <person name="Kruys A."/>
            <person name="Hutchinson M.I."/>
            <person name="Powell A.J."/>
            <person name="Barry K."/>
            <person name="Miller A.N."/>
            <person name="Grigoriev I.V."/>
            <person name="Debuchy R."/>
            <person name="Gladieux P."/>
            <person name="Thoren M.H."/>
            <person name="Johannesson H."/>
        </authorList>
    </citation>
    <scope>NUCLEOTIDE SEQUENCE</scope>
    <source>
        <strain evidence="2">SMH2392-1A</strain>
    </source>
</reference>
<feature type="non-terminal residue" evidence="2">
    <location>
        <position position="1"/>
    </location>
</feature>
<organism evidence="2 3">
    <name type="scientific">Lasiosphaeria miniovina</name>
    <dbReference type="NCBI Taxonomy" id="1954250"/>
    <lineage>
        <taxon>Eukaryota</taxon>
        <taxon>Fungi</taxon>
        <taxon>Dikarya</taxon>
        <taxon>Ascomycota</taxon>
        <taxon>Pezizomycotina</taxon>
        <taxon>Sordariomycetes</taxon>
        <taxon>Sordariomycetidae</taxon>
        <taxon>Sordariales</taxon>
        <taxon>Lasiosphaeriaceae</taxon>
        <taxon>Lasiosphaeria</taxon>
    </lineage>
</organism>